<reference evidence="1" key="1">
    <citation type="journal article" date="2021" name="Proc. Natl. Acad. Sci. U.S.A.">
        <title>A Catalog of Tens of Thousands of Viruses from Human Metagenomes Reveals Hidden Associations with Chronic Diseases.</title>
        <authorList>
            <person name="Tisza M.J."/>
            <person name="Buck C.B."/>
        </authorList>
    </citation>
    <scope>NUCLEOTIDE SEQUENCE</scope>
    <source>
        <strain evidence="1">Ct4tH12</strain>
    </source>
</reference>
<protein>
    <submittedName>
        <fullName evidence="1">Putative tail component</fullName>
    </submittedName>
</protein>
<dbReference type="EMBL" id="BK015534">
    <property type="protein sequence ID" value="DAE11524.1"/>
    <property type="molecule type" value="Genomic_DNA"/>
</dbReference>
<evidence type="ECO:0000313" key="1">
    <source>
        <dbReference type="EMBL" id="DAE11524.1"/>
    </source>
</evidence>
<proteinExistence type="predicted"/>
<accession>A0A8S5PYZ9</accession>
<sequence length="127" mass="14383">MSKAVRPDRLANEIMKVLQEYGNAKSEDVKSAVKKSAAAVKKELLQTAPNRTGAYRKSFVVTKAVENSSRLDVIVHSKKHYRLTHLLEDGHALRQGGRTEEHPHIKQAEEHGIEMFNSLIKESLRRN</sequence>
<name>A0A8S5PYZ9_9CAUD</name>
<dbReference type="InterPro" id="IPR010064">
    <property type="entry name" value="HK97-gp10_tail"/>
</dbReference>
<organism evidence="1">
    <name type="scientific">Myoviridae sp. ct4tH12</name>
    <dbReference type="NCBI Taxonomy" id="2825031"/>
    <lineage>
        <taxon>Viruses</taxon>
        <taxon>Duplodnaviria</taxon>
        <taxon>Heunggongvirae</taxon>
        <taxon>Uroviricota</taxon>
        <taxon>Caudoviricetes</taxon>
    </lineage>
</organism>
<dbReference type="Pfam" id="PF04883">
    <property type="entry name" value="HK97-gp10_like"/>
    <property type="match status" value="1"/>
</dbReference>